<dbReference type="AlphaFoldDB" id="A0A2R8BWW5"/>
<evidence type="ECO:0000256" key="1">
    <source>
        <dbReference type="SAM" id="MobiDB-lite"/>
    </source>
</evidence>
<keyword evidence="2" id="KW-0732">Signal</keyword>
<accession>A0A2R8BWW5</accession>
<evidence type="ECO:0000313" key="3">
    <source>
        <dbReference type="EMBL" id="SPJ24649.1"/>
    </source>
</evidence>
<name>A0A2R8BWW5_9RHOB</name>
<proteinExistence type="predicted"/>
<feature type="region of interest" description="Disordered" evidence="1">
    <location>
        <begin position="191"/>
        <end position="225"/>
    </location>
</feature>
<dbReference type="Proteomes" id="UP000244912">
    <property type="component" value="Unassembled WGS sequence"/>
</dbReference>
<feature type="compositionally biased region" description="Basic and acidic residues" evidence="1">
    <location>
        <begin position="207"/>
        <end position="217"/>
    </location>
</feature>
<evidence type="ECO:0008006" key="5">
    <source>
        <dbReference type="Google" id="ProtNLM"/>
    </source>
</evidence>
<gene>
    <name evidence="3" type="ORF">PAA8504_02486</name>
</gene>
<feature type="chain" id="PRO_5015309335" description="HEAT repeat domain-containing protein" evidence="2">
    <location>
        <begin position="18"/>
        <end position="633"/>
    </location>
</feature>
<evidence type="ECO:0000256" key="2">
    <source>
        <dbReference type="SAM" id="SignalP"/>
    </source>
</evidence>
<dbReference type="OrthoDB" id="7847197at2"/>
<evidence type="ECO:0000313" key="4">
    <source>
        <dbReference type="Proteomes" id="UP000244912"/>
    </source>
</evidence>
<dbReference type="RefSeq" id="WP_108894475.1">
    <property type="nucleotide sequence ID" value="NZ_ONZF01000005.1"/>
</dbReference>
<dbReference type="EMBL" id="ONZF01000005">
    <property type="protein sequence ID" value="SPJ24649.1"/>
    <property type="molecule type" value="Genomic_DNA"/>
</dbReference>
<reference evidence="3 4" key="1">
    <citation type="submission" date="2018-03" db="EMBL/GenBank/DDBJ databases">
        <authorList>
            <person name="Keele B.F."/>
        </authorList>
    </citation>
    <scope>NUCLEOTIDE SEQUENCE [LARGE SCALE GENOMIC DNA]</scope>
    <source>
        <strain evidence="3 4">CECT 8504</strain>
    </source>
</reference>
<protein>
    <recommendedName>
        <fullName evidence="5">HEAT repeat domain-containing protein</fullName>
    </recommendedName>
</protein>
<organism evidence="3 4">
    <name type="scientific">Palleronia abyssalis</name>
    <dbReference type="NCBI Taxonomy" id="1501240"/>
    <lineage>
        <taxon>Bacteria</taxon>
        <taxon>Pseudomonadati</taxon>
        <taxon>Pseudomonadota</taxon>
        <taxon>Alphaproteobacteria</taxon>
        <taxon>Rhodobacterales</taxon>
        <taxon>Roseobacteraceae</taxon>
        <taxon>Palleronia</taxon>
    </lineage>
</organism>
<feature type="signal peptide" evidence="2">
    <location>
        <begin position="1"/>
        <end position="17"/>
    </location>
</feature>
<sequence>MIRLSILFVIVPLVASAQEAAVRTAEHQGFTRVAIDYSAFPDWTLAREDTSLVLSTDRAIAYDLSDVFRRIDRDRVADFAQNSANSLTIDLECDCRFETFRFPNGGLAIDIFDGPASTDPTLEEPEPEFAESRIEPRFEAPAGPIAPPVSLLPGLLTRNVSAPPRSEDHEDRVAALRSRLQGDLLAASGGVLESRQEEGAEPGAQYRAEETETRDGRGYSSVPPQIVCPPFAEDELQDWMTARRNVPSTESDLTWMTAEAQRMIAAGMGIEAARLLEAYPDPGSDRQILTELAYLMDDSIEAPAVAQAAECGPLMSLMALIADPPVLPNRVATIVSALQGAPEPVRPFLERRAMSSLLALGREEEATILRNATRSAGDDPQPDLASIAMEDAPPSSDELQAIVSRRTPEAAEAIRVMIENILDAGDSVPVSVLDQARALLPEITGLEKDRIVRAVILAEIAGARFEKASDEIRDVATHTPALAVDLNRHLFESVLGLGDATFLRQMMRLSDHPIADAELRLEIASRATRLHVPDLAISVLDRGIGLPLRGEKLLRAQIAISKDEPERSETLLAGIEGEDAEELRQQATALIASRIPEPPPPAPVLSDTVTARSSRLVEDTAALREQLSQILSE</sequence>
<keyword evidence="4" id="KW-1185">Reference proteome</keyword>